<dbReference type="EMBL" id="JAANIU010007197">
    <property type="protein sequence ID" value="KAG1538649.1"/>
    <property type="molecule type" value="Genomic_DNA"/>
</dbReference>
<organism evidence="2 3">
    <name type="scientific">Rhizopus delemar</name>
    <dbReference type="NCBI Taxonomy" id="936053"/>
    <lineage>
        <taxon>Eukaryota</taxon>
        <taxon>Fungi</taxon>
        <taxon>Fungi incertae sedis</taxon>
        <taxon>Mucoromycota</taxon>
        <taxon>Mucoromycotina</taxon>
        <taxon>Mucoromycetes</taxon>
        <taxon>Mucorales</taxon>
        <taxon>Mucorineae</taxon>
        <taxon>Rhizopodaceae</taxon>
        <taxon>Rhizopus</taxon>
    </lineage>
</organism>
<protein>
    <submittedName>
        <fullName evidence="2">Uncharacterized protein</fullName>
    </submittedName>
</protein>
<name>A0A9P7C6X6_9FUNG</name>
<evidence type="ECO:0000256" key="1">
    <source>
        <dbReference type="SAM" id="MobiDB-lite"/>
    </source>
</evidence>
<feature type="region of interest" description="Disordered" evidence="1">
    <location>
        <begin position="1"/>
        <end position="43"/>
    </location>
</feature>
<accession>A0A9P7C6X6</accession>
<sequence length="194" mass="21208">MPHWPGPAAAVPVRPTPVAAPPARRTRRADRRLVPDAGPAAARASACADHRPRLRSFALAQRHRHTPDRVFHALLAQRRDLHGLELGQQLLMFRADVLAPRDKLLRKLHRRRAGVDGHVLKRALDHLGLACAAGGLPVLVAGRLQMHALAQHQLAGLEPPVWVVWLYCCSPQLTQAPDAACTAVQTVRDPVCVP</sequence>
<evidence type="ECO:0000313" key="3">
    <source>
        <dbReference type="Proteomes" id="UP000740926"/>
    </source>
</evidence>
<evidence type="ECO:0000313" key="2">
    <source>
        <dbReference type="EMBL" id="KAG1538649.1"/>
    </source>
</evidence>
<keyword evidence="3" id="KW-1185">Reference proteome</keyword>
<dbReference type="AlphaFoldDB" id="A0A9P7C6X6"/>
<reference evidence="2 3" key="1">
    <citation type="journal article" date="2020" name="Microb. Genom.">
        <title>Genetic diversity of clinical and environmental Mucorales isolates obtained from an investigation of mucormycosis cases among solid organ transplant recipients.</title>
        <authorList>
            <person name="Nguyen M.H."/>
            <person name="Kaul D."/>
            <person name="Muto C."/>
            <person name="Cheng S.J."/>
            <person name="Richter R.A."/>
            <person name="Bruno V.M."/>
            <person name="Liu G."/>
            <person name="Beyhan S."/>
            <person name="Sundermann A.J."/>
            <person name="Mounaud S."/>
            <person name="Pasculle A.W."/>
            <person name="Nierman W.C."/>
            <person name="Driscoll E."/>
            <person name="Cumbie R."/>
            <person name="Clancy C.J."/>
            <person name="Dupont C.L."/>
        </authorList>
    </citation>
    <scope>NUCLEOTIDE SEQUENCE [LARGE SCALE GENOMIC DNA]</scope>
    <source>
        <strain evidence="2 3">GL24</strain>
    </source>
</reference>
<comment type="caution">
    <text evidence="2">The sequence shown here is derived from an EMBL/GenBank/DDBJ whole genome shotgun (WGS) entry which is preliminary data.</text>
</comment>
<dbReference type="Proteomes" id="UP000740926">
    <property type="component" value="Unassembled WGS sequence"/>
</dbReference>
<proteinExistence type="predicted"/>
<gene>
    <name evidence="2" type="ORF">G6F50_014629</name>
</gene>